<feature type="repeat" description="WD" evidence="2">
    <location>
        <begin position="1017"/>
        <end position="1044"/>
    </location>
</feature>
<dbReference type="Pfam" id="PF00400">
    <property type="entry name" value="WD40"/>
    <property type="match status" value="1"/>
</dbReference>
<sequence>MGQSQSKAAKRPARALSPMRGVNRKGVDHPIPPPRNRNTMKATAVHIPIAEFENAVDEPVNKDPPMSVTQSGTGIQATPIEEIAKAVEDTADEPAKKESSPRIKFEFSVGTLGTEIQSEKLEDLAKAFETMIAKMAKSTGSGVDIDHFIDQINSITVKASEFSAKAQALLAAASKVNETMDTVVAAIEGIASAHPILKISWFIVSAGYKMISDASKVNQEYLELPGQFQAILEYGIADDKERSNLVKASESIILCLTDGAILFTEYMETPSTTWSNIIGPNKNKLDEMKMRLTDVQEAHYKAKAKGSFTVLVTTASNVVDIKSVGQDTNAVVHEVARRVENIDATWQAHATKSEVEKLHQLCQNRDPHSGEVTSLVSRCAKGTRKWLVDQILDSIEDGGQQVTWLRCEGGTGKSVVSGLVAQKLEEKNLLGAVFFCKVTTRESLNKLIQTIAFELAMINAPFRTKLVQTLENCKFQDVNENRKTIQIQELLRIFIQEPMKAWPENTPAVVVIDALDEIKDTIENINWLIDAFLQLSPVKLFITSRPEIKESESSGIAFITFDQMAPNNMSDLQLFAHYRLDTLFATFKDFGSRDKDDLTELLVKESNGLFIWMTLVLGSRNQDATQKKEVSSFARKIKQKRTKPSKDELIKSLKETAMLDLQALYCRALSEAFLDGDEPIKEHQLNLYKASVGTLMVLKNPMSRDELPYLVVGEDDPMFDEILDSLDNVSALLRTDEKMKVSFIHKTVPDYLAGIDSLKEYIHCVKDINSKKKIHCVKDINFKVDFAEILFNLTMACLDLLNLDLLKKNMAELDGCMNYSDGTSDKWNVDDVLYASLQYAILYWSDHFIDAFPLADLQKQHQLISKLKLFCGNKLLNYLEAILLADRLEMVAAMVNQVIVCLNVIPLVPPPVLSATANHSLLSSSKSSSDDNPYSDTLLTDVAFICSILKDLQLVSINFRSQLLASPLQVYNNALTLVPQQTAYYHQYQKDLQVRLIMGGEQVKVWDTESGECASTLEGHSDGVTSVAVTPDGKTIVSGSYDTT</sequence>
<proteinExistence type="predicted"/>
<comment type="caution">
    <text evidence="5">The sequence shown here is derived from an EMBL/GenBank/DDBJ whole genome shotgun (WGS) entry which is preliminary data.</text>
</comment>
<dbReference type="AlphaFoldDB" id="A0A507E873"/>
<keyword evidence="6" id="KW-1185">Reference proteome</keyword>
<dbReference type="InterPro" id="IPR027417">
    <property type="entry name" value="P-loop_NTPase"/>
</dbReference>
<dbReference type="Gene3D" id="2.130.10.10">
    <property type="entry name" value="YVTN repeat-like/Quinoprotein amine dehydrogenase"/>
    <property type="match status" value="1"/>
</dbReference>
<accession>A0A507E873</accession>
<dbReference type="SUPFAM" id="SSF52540">
    <property type="entry name" value="P-loop containing nucleoside triphosphate hydrolases"/>
    <property type="match status" value="1"/>
</dbReference>
<dbReference type="EMBL" id="QEAP01000701">
    <property type="protein sequence ID" value="TPX59994.1"/>
    <property type="molecule type" value="Genomic_DNA"/>
</dbReference>
<dbReference type="PANTHER" id="PTHR10039">
    <property type="entry name" value="AMELOGENIN"/>
    <property type="match status" value="1"/>
</dbReference>
<evidence type="ECO:0000256" key="1">
    <source>
        <dbReference type="ARBA" id="ARBA00022737"/>
    </source>
</evidence>
<dbReference type="OrthoDB" id="202197at2759"/>
<feature type="domain" description="Nephrocystin 3-like N-terminal" evidence="4">
    <location>
        <begin position="382"/>
        <end position="545"/>
    </location>
</feature>
<evidence type="ECO:0000313" key="6">
    <source>
        <dbReference type="Proteomes" id="UP000320333"/>
    </source>
</evidence>
<feature type="region of interest" description="Disordered" evidence="3">
    <location>
        <begin position="1"/>
        <end position="39"/>
    </location>
</feature>
<dbReference type="Pfam" id="PF24883">
    <property type="entry name" value="NPHP3_N"/>
    <property type="match status" value="1"/>
</dbReference>
<evidence type="ECO:0000259" key="4">
    <source>
        <dbReference type="Pfam" id="PF24883"/>
    </source>
</evidence>
<evidence type="ECO:0000256" key="2">
    <source>
        <dbReference type="PROSITE-ProRule" id="PRU00221"/>
    </source>
</evidence>
<dbReference type="PROSITE" id="PS50082">
    <property type="entry name" value="WD_REPEATS_2"/>
    <property type="match status" value="1"/>
</dbReference>
<dbReference type="SUPFAM" id="SSF50978">
    <property type="entry name" value="WD40 repeat-like"/>
    <property type="match status" value="1"/>
</dbReference>
<evidence type="ECO:0000313" key="5">
    <source>
        <dbReference type="EMBL" id="TPX59994.1"/>
    </source>
</evidence>
<protein>
    <recommendedName>
        <fullName evidence="4">Nephrocystin 3-like N-terminal domain-containing protein</fullName>
    </recommendedName>
</protein>
<name>A0A507E873_9FUNG</name>
<dbReference type="InterPro" id="IPR001680">
    <property type="entry name" value="WD40_rpt"/>
</dbReference>
<dbReference type="InterPro" id="IPR036322">
    <property type="entry name" value="WD40_repeat_dom_sf"/>
</dbReference>
<gene>
    <name evidence="5" type="ORF">CcCBS67573_g09038</name>
</gene>
<dbReference type="Proteomes" id="UP000320333">
    <property type="component" value="Unassembled WGS sequence"/>
</dbReference>
<evidence type="ECO:0000256" key="3">
    <source>
        <dbReference type="SAM" id="MobiDB-lite"/>
    </source>
</evidence>
<feature type="non-terminal residue" evidence="5">
    <location>
        <position position="1044"/>
    </location>
</feature>
<keyword evidence="2" id="KW-0853">WD repeat</keyword>
<dbReference type="PROSITE" id="PS50294">
    <property type="entry name" value="WD_REPEATS_REGION"/>
    <property type="match status" value="1"/>
</dbReference>
<reference evidence="5 6" key="1">
    <citation type="journal article" date="2019" name="Sci. Rep.">
        <title>Comparative genomics of chytrid fungi reveal insights into the obligate biotrophic and pathogenic lifestyle of Synchytrium endobioticum.</title>
        <authorList>
            <person name="van de Vossenberg B.T.L.H."/>
            <person name="Warris S."/>
            <person name="Nguyen H.D.T."/>
            <person name="van Gent-Pelzer M.P.E."/>
            <person name="Joly D.L."/>
            <person name="van de Geest H.C."/>
            <person name="Bonants P.J.M."/>
            <person name="Smith D.S."/>
            <person name="Levesque C.A."/>
            <person name="van der Lee T.A.J."/>
        </authorList>
    </citation>
    <scope>NUCLEOTIDE SEQUENCE [LARGE SCALE GENOMIC DNA]</scope>
    <source>
        <strain evidence="5 6">CBS 675.73</strain>
    </source>
</reference>
<dbReference type="InterPro" id="IPR056884">
    <property type="entry name" value="NPHP3-like_N"/>
</dbReference>
<dbReference type="Gene3D" id="3.40.50.300">
    <property type="entry name" value="P-loop containing nucleotide triphosphate hydrolases"/>
    <property type="match status" value="1"/>
</dbReference>
<dbReference type="STRING" id="246404.A0A507E873"/>
<dbReference type="InterPro" id="IPR015943">
    <property type="entry name" value="WD40/YVTN_repeat-like_dom_sf"/>
</dbReference>
<organism evidence="5 6">
    <name type="scientific">Chytriomyces confervae</name>
    <dbReference type="NCBI Taxonomy" id="246404"/>
    <lineage>
        <taxon>Eukaryota</taxon>
        <taxon>Fungi</taxon>
        <taxon>Fungi incertae sedis</taxon>
        <taxon>Chytridiomycota</taxon>
        <taxon>Chytridiomycota incertae sedis</taxon>
        <taxon>Chytridiomycetes</taxon>
        <taxon>Chytridiales</taxon>
        <taxon>Chytriomycetaceae</taxon>
        <taxon>Chytriomyces</taxon>
    </lineage>
</organism>
<keyword evidence="1" id="KW-0677">Repeat</keyword>
<dbReference type="SMART" id="SM00320">
    <property type="entry name" value="WD40"/>
    <property type="match status" value="1"/>
</dbReference>